<dbReference type="EMBL" id="FQXS01000025">
    <property type="protein sequence ID" value="SHI05060.1"/>
    <property type="molecule type" value="Genomic_DNA"/>
</dbReference>
<dbReference type="STRING" id="1121409.SAMN02745124_03476"/>
<accession>A0A1M5XZ36</accession>
<protein>
    <recommendedName>
        <fullName evidence="4">Zinc-or iron-chelating domain-containing protein</fullName>
    </recommendedName>
</protein>
<dbReference type="RefSeq" id="WP_073378017.1">
    <property type="nucleotide sequence ID" value="NZ_FQXS01000025.1"/>
</dbReference>
<reference evidence="2 3" key="1">
    <citation type="submission" date="2016-11" db="EMBL/GenBank/DDBJ databases">
        <authorList>
            <person name="Jaros S."/>
            <person name="Januszkiewicz K."/>
            <person name="Wedrychowicz H."/>
        </authorList>
    </citation>
    <scope>NUCLEOTIDE SEQUENCE [LARGE SCALE GENOMIC DNA]</scope>
    <source>
        <strain evidence="2 3">DSM 9705</strain>
    </source>
</reference>
<name>A0A1M5XZ36_9BACT</name>
<evidence type="ECO:0000256" key="1">
    <source>
        <dbReference type="SAM" id="MobiDB-lite"/>
    </source>
</evidence>
<feature type="region of interest" description="Disordered" evidence="1">
    <location>
        <begin position="196"/>
        <end position="216"/>
    </location>
</feature>
<sequence length="216" mass="23633">MLQDLSTRVLDLYAQADEATLRFKLASGLDCPSGCCTCCLSEKVEATVLEMLPLAFHLFRTRQAELVLKRIERQVDSNRCILFRPDRGSPNSGACSEYHCRALVCRLFGFAGCNDRRGQPRLAFCRIMRQRTTTTRAGANGAGTGDLPLFHDFGMAITALHPDLGTARRPINIAISEALLKVGLVIELASAHLEPASTDLPPQKPLGTPSRPRRAA</sequence>
<gene>
    <name evidence="2" type="ORF">SAMN02745124_03476</name>
</gene>
<evidence type="ECO:0000313" key="2">
    <source>
        <dbReference type="EMBL" id="SHI05060.1"/>
    </source>
</evidence>
<evidence type="ECO:0008006" key="4">
    <source>
        <dbReference type="Google" id="ProtNLM"/>
    </source>
</evidence>
<evidence type="ECO:0000313" key="3">
    <source>
        <dbReference type="Proteomes" id="UP000184139"/>
    </source>
</evidence>
<proteinExistence type="predicted"/>
<dbReference type="AlphaFoldDB" id="A0A1M5XZ36"/>
<keyword evidence="3" id="KW-1185">Reference proteome</keyword>
<organism evidence="2 3">
    <name type="scientific">Desulfofustis glycolicus DSM 9705</name>
    <dbReference type="NCBI Taxonomy" id="1121409"/>
    <lineage>
        <taxon>Bacteria</taxon>
        <taxon>Pseudomonadati</taxon>
        <taxon>Thermodesulfobacteriota</taxon>
        <taxon>Desulfobulbia</taxon>
        <taxon>Desulfobulbales</taxon>
        <taxon>Desulfocapsaceae</taxon>
        <taxon>Desulfofustis</taxon>
    </lineage>
</organism>
<dbReference type="OrthoDB" id="9810361at2"/>
<dbReference type="Proteomes" id="UP000184139">
    <property type="component" value="Unassembled WGS sequence"/>
</dbReference>